<feature type="region of interest" description="Disordered" evidence="1">
    <location>
        <begin position="1"/>
        <end position="38"/>
    </location>
</feature>
<gene>
    <name evidence="2" type="ORF">A306_00011726</name>
</gene>
<evidence type="ECO:0000313" key="3">
    <source>
        <dbReference type="Proteomes" id="UP000053872"/>
    </source>
</evidence>
<evidence type="ECO:0000256" key="1">
    <source>
        <dbReference type="SAM" id="MobiDB-lite"/>
    </source>
</evidence>
<sequence>VFLPARRSCGARGRRHVPHRGPGPQAGPRGAAAEDAARRAHLRAQLPHLRRAAADHSFHPEEAGQYMNTEEDSVCENMKWTVAAFPCLLIKCCARGRQPVPNGS</sequence>
<dbReference type="AlphaFoldDB" id="A0A2I0LZF3"/>
<evidence type="ECO:0000313" key="2">
    <source>
        <dbReference type="EMBL" id="PKK22808.1"/>
    </source>
</evidence>
<dbReference type="Proteomes" id="UP000053872">
    <property type="component" value="Unassembled WGS sequence"/>
</dbReference>
<accession>A0A2I0LZF3</accession>
<reference evidence="2 3" key="1">
    <citation type="journal article" date="2013" name="Science">
        <title>Genomic diversity and evolution of the head crest in the rock pigeon.</title>
        <authorList>
            <person name="Shapiro M.D."/>
            <person name="Kronenberg Z."/>
            <person name="Li C."/>
            <person name="Domyan E.T."/>
            <person name="Pan H."/>
            <person name="Campbell M."/>
            <person name="Tan H."/>
            <person name="Huff C.D."/>
            <person name="Hu H."/>
            <person name="Vickrey A.I."/>
            <person name="Nielsen S.C."/>
            <person name="Stringham S.A."/>
            <person name="Hu H."/>
            <person name="Willerslev E."/>
            <person name="Gilbert M.T."/>
            <person name="Yandell M."/>
            <person name="Zhang G."/>
            <person name="Wang J."/>
        </authorList>
    </citation>
    <scope>NUCLEOTIDE SEQUENCE [LARGE SCALE GENOMIC DNA]</scope>
    <source>
        <tissue evidence="2">Blood</tissue>
    </source>
</reference>
<name>A0A2I0LZF3_COLLI</name>
<protein>
    <submittedName>
        <fullName evidence="2">Uncharacterized protein</fullName>
    </submittedName>
</protein>
<dbReference type="EMBL" id="AKCR02000058">
    <property type="protein sequence ID" value="PKK22808.1"/>
    <property type="molecule type" value="Genomic_DNA"/>
</dbReference>
<feature type="compositionally biased region" description="Low complexity" evidence="1">
    <location>
        <begin position="20"/>
        <end position="34"/>
    </location>
</feature>
<comment type="caution">
    <text evidence="2">The sequence shown here is derived from an EMBL/GenBank/DDBJ whole genome shotgun (WGS) entry which is preliminary data.</text>
</comment>
<keyword evidence="3" id="KW-1185">Reference proteome</keyword>
<proteinExistence type="predicted"/>
<dbReference type="InParanoid" id="A0A2I0LZF3"/>
<organism evidence="2 3">
    <name type="scientific">Columba livia</name>
    <name type="common">Rock dove</name>
    <dbReference type="NCBI Taxonomy" id="8932"/>
    <lineage>
        <taxon>Eukaryota</taxon>
        <taxon>Metazoa</taxon>
        <taxon>Chordata</taxon>
        <taxon>Craniata</taxon>
        <taxon>Vertebrata</taxon>
        <taxon>Euteleostomi</taxon>
        <taxon>Archelosauria</taxon>
        <taxon>Archosauria</taxon>
        <taxon>Dinosauria</taxon>
        <taxon>Saurischia</taxon>
        <taxon>Theropoda</taxon>
        <taxon>Coelurosauria</taxon>
        <taxon>Aves</taxon>
        <taxon>Neognathae</taxon>
        <taxon>Neoaves</taxon>
        <taxon>Columbimorphae</taxon>
        <taxon>Columbiformes</taxon>
        <taxon>Columbidae</taxon>
        <taxon>Columba</taxon>
    </lineage>
</organism>
<feature type="non-terminal residue" evidence="2">
    <location>
        <position position="1"/>
    </location>
</feature>